<name>A9E173_9FLAO</name>
<organism evidence="1 2">
    <name type="scientific">Kordia algicida OT-1</name>
    <dbReference type="NCBI Taxonomy" id="391587"/>
    <lineage>
        <taxon>Bacteria</taxon>
        <taxon>Pseudomonadati</taxon>
        <taxon>Bacteroidota</taxon>
        <taxon>Flavobacteriia</taxon>
        <taxon>Flavobacteriales</taxon>
        <taxon>Flavobacteriaceae</taxon>
        <taxon>Kordia</taxon>
    </lineage>
</organism>
<dbReference type="AlphaFoldDB" id="A9E173"/>
<accession>A9E173</accession>
<dbReference type="EMBL" id="ABIB01000007">
    <property type="protein sequence ID" value="EDP95591.1"/>
    <property type="molecule type" value="Genomic_DNA"/>
</dbReference>
<comment type="caution">
    <text evidence="1">The sequence shown here is derived from an EMBL/GenBank/DDBJ whole genome shotgun (WGS) entry which is preliminary data.</text>
</comment>
<gene>
    <name evidence="1" type="ORF">KAOT1_22106</name>
</gene>
<proteinExistence type="predicted"/>
<evidence type="ECO:0000313" key="2">
    <source>
        <dbReference type="Proteomes" id="UP000002945"/>
    </source>
</evidence>
<dbReference type="HOGENOM" id="CLU_1238852_0_0_10"/>
<dbReference type="RefSeq" id="WP_007096945.1">
    <property type="nucleotide sequence ID" value="NZ_DS544873.1"/>
</dbReference>
<dbReference type="Proteomes" id="UP000002945">
    <property type="component" value="Unassembled WGS sequence"/>
</dbReference>
<evidence type="ECO:0000313" key="1">
    <source>
        <dbReference type="EMBL" id="EDP95591.1"/>
    </source>
</evidence>
<sequence length="223" mass="26551">MYGPNIDTSFPQHFPLFKSVDKLIILMNKNSETAECLVIPSILTLYSAFECFLTNIESQIINNDNFKNKYSNSYPERPKMIDRPFVFYNILNDENFDKTSKLYDDYNHFIKLRNLITHSRLELFEWKDLESKKDIKVSINTSHIEKKEMRKLSKTTKILRDKDADKIISFLERRKLIDIQAQFRMEGFVYTIQKVKIANWANDMITNLMLKFGEDRSNPFYNL</sequence>
<protein>
    <submittedName>
        <fullName evidence="1">Uncharacterized protein</fullName>
    </submittedName>
</protein>
<keyword evidence="2" id="KW-1185">Reference proteome</keyword>
<reference evidence="1 2" key="1">
    <citation type="journal article" date="2011" name="J. Bacteriol.">
        <title>Genome sequence of the algicidal bacterium Kordia algicida OT-1.</title>
        <authorList>
            <person name="Lee H.S."/>
            <person name="Kang S.G."/>
            <person name="Kwon K.K."/>
            <person name="Lee J.H."/>
            <person name="Kim S.J."/>
        </authorList>
    </citation>
    <scope>NUCLEOTIDE SEQUENCE [LARGE SCALE GENOMIC DNA]</scope>
    <source>
        <strain evidence="1 2">OT-1</strain>
    </source>
</reference>